<dbReference type="Gene3D" id="2.60.120.370">
    <property type="entry name" value="YhcH/YjgK/YiaL"/>
    <property type="match status" value="1"/>
</dbReference>
<dbReference type="Proteomes" id="UP000250557">
    <property type="component" value="Chromosome"/>
</dbReference>
<evidence type="ECO:0000313" key="4">
    <source>
        <dbReference type="Proteomes" id="UP000663940"/>
    </source>
</evidence>
<dbReference type="Pfam" id="PF04074">
    <property type="entry name" value="DUF386"/>
    <property type="match status" value="1"/>
</dbReference>
<dbReference type="AlphaFoldDB" id="A0AAE6JBK3"/>
<dbReference type="InterPro" id="IPR037012">
    <property type="entry name" value="NanQ/TabA/YiaL_sf"/>
</dbReference>
<proteinExistence type="predicted"/>
<dbReference type="PANTHER" id="PTHR34986">
    <property type="entry name" value="EVOLVED BETA-GALACTOSIDASE SUBUNIT BETA"/>
    <property type="match status" value="1"/>
</dbReference>
<dbReference type="EMBL" id="CP043451">
    <property type="protein sequence ID" value="QEM02055.1"/>
    <property type="molecule type" value="Genomic_DNA"/>
</dbReference>
<dbReference type="Proteomes" id="UP000663940">
    <property type="component" value="Chromosome"/>
</dbReference>
<keyword evidence="4" id="KW-1185">Reference proteome</keyword>
<organism evidence="1 3">
    <name type="scientific">Mucilaginibacter rubeus</name>
    <dbReference type="NCBI Taxonomy" id="2027860"/>
    <lineage>
        <taxon>Bacteria</taxon>
        <taxon>Pseudomonadati</taxon>
        <taxon>Bacteroidota</taxon>
        <taxon>Sphingobacteriia</taxon>
        <taxon>Sphingobacteriales</taxon>
        <taxon>Sphingobacteriaceae</taxon>
        <taxon>Mucilaginibacter</taxon>
    </lineage>
</organism>
<evidence type="ECO:0000313" key="1">
    <source>
        <dbReference type="EMBL" id="QEM02055.1"/>
    </source>
</evidence>
<name>A0AAE6JBK3_9SPHI</name>
<sequence>MIVDKLKNIDTYKGISEDIYAGLQYLQNATPDIEVGVYKINNNVKAIVSEYNTVENFERGYEAHKHVIDIQYPIRGLERVKWSPIEGMNVNIPYSEEHDRTFYKDPSSQGTHVDIGNGIFAIMFPEDGHGPQHYVNQPEFIKKITIKVAI</sequence>
<evidence type="ECO:0000313" key="2">
    <source>
        <dbReference type="EMBL" id="QTE49213.1"/>
    </source>
</evidence>
<accession>A0AAE6JBK3</accession>
<evidence type="ECO:0000313" key="3">
    <source>
        <dbReference type="Proteomes" id="UP000250557"/>
    </source>
</evidence>
<dbReference type="RefSeq" id="WP_112652824.1">
    <property type="nucleotide sequence ID" value="NZ_CP043451.1"/>
</dbReference>
<dbReference type="SUPFAM" id="SSF51197">
    <property type="entry name" value="Clavaminate synthase-like"/>
    <property type="match status" value="1"/>
</dbReference>
<reference evidence="1 3" key="1">
    <citation type="submission" date="2019-08" db="EMBL/GenBank/DDBJ databases">
        <title>Comparative genome analysis confer to the adaptation heavy metal polluted environment.</title>
        <authorList>
            <person name="Li Y."/>
        </authorList>
    </citation>
    <scope>NUCLEOTIDE SEQUENCE [LARGE SCALE GENOMIC DNA]</scope>
    <source>
        <strain evidence="1 3">P2</strain>
    </source>
</reference>
<reference evidence="2 4" key="2">
    <citation type="submission" date="2021-03" db="EMBL/GenBank/DDBJ databases">
        <title>Mucilaginibacter strains isolated from gold and copper mining confer multi heavy-metal resistance.</title>
        <authorList>
            <person name="Li Y."/>
        </authorList>
    </citation>
    <scope>NUCLEOTIDE SEQUENCE [LARGE SCALE GENOMIC DNA]</scope>
    <source>
        <strain evidence="2 4">P2-4</strain>
    </source>
</reference>
<dbReference type="EMBL" id="CP071880">
    <property type="protein sequence ID" value="QTE49213.1"/>
    <property type="molecule type" value="Genomic_DNA"/>
</dbReference>
<gene>
    <name evidence="1" type="ORF">DIU31_000425</name>
    <name evidence="2" type="ORF">J3L21_27340</name>
</gene>
<dbReference type="PANTHER" id="PTHR34986:SF1">
    <property type="entry name" value="PROTEIN YIAL"/>
    <property type="match status" value="1"/>
</dbReference>
<protein>
    <submittedName>
        <fullName evidence="1">DUF386 domain-containing protein</fullName>
    </submittedName>
    <submittedName>
        <fullName evidence="2">YhcH/YjgK/YiaL family protein</fullName>
    </submittedName>
</protein>
<dbReference type="GO" id="GO:0005829">
    <property type="term" value="C:cytosol"/>
    <property type="evidence" value="ECO:0007669"/>
    <property type="project" value="TreeGrafter"/>
</dbReference>
<dbReference type="InterPro" id="IPR004375">
    <property type="entry name" value="NanQ/TabA/YiaL"/>
</dbReference>
<dbReference type="NCBIfam" id="TIGR00022">
    <property type="entry name" value="YhcH/YjgK/YiaL family protein"/>
    <property type="match status" value="1"/>
</dbReference>